<dbReference type="VEuPathDB" id="FungiDB:FOC4_g10008959"/>
<dbReference type="InterPro" id="IPR001753">
    <property type="entry name" value="Enoyl-CoA_hydra/iso"/>
</dbReference>
<proteinExistence type="predicted"/>
<gene>
    <name evidence="1" type="ORF">BFJ68_g16428</name>
</gene>
<evidence type="ECO:0008006" key="3">
    <source>
        <dbReference type="Google" id="ProtNLM"/>
    </source>
</evidence>
<dbReference type="InterPro" id="IPR029045">
    <property type="entry name" value="ClpP/crotonase-like_dom_sf"/>
</dbReference>
<reference evidence="1 2" key="1">
    <citation type="journal article" date="2018" name="Sci. Rep.">
        <title>Characterisation of pathogen-specific regions and novel effector candidates in Fusarium oxysporum f. sp. cepae.</title>
        <authorList>
            <person name="Armitage A.D."/>
            <person name="Taylor A."/>
            <person name="Sobczyk M.K."/>
            <person name="Baxter L."/>
            <person name="Greenfield B.P."/>
            <person name="Bates H.J."/>
            <person name="Wilson F."/>
            <person name="Jackson A.C."/>
            <person name="Ott S."/>
            <person name="Harrison R.J."/>
            <person name="Clarkson J.P."/>
        </authorList>
    </citation>
    <scope>NUCLEOTIDE SEQUENCE [LARGE SCALE GENOMIC DNA]</scope>
    <source>
        <strain evidence="1 2">Fo_A28</strain>
    </source>
</reference>
<organism evidence="1 2">
    <name type="scientific">Fusarium oxysporum</name>
    <name type="common">Fusarium vascular wilt</name>
    <dbReference type="NCBI Taxonomy" id="5507"/>
    <lineage>
        <taxon>Eukaryota</taxon>
        <taxon>Fungi</taxon>
        <taxon>Dikarya</taxon>
        <taxon>Ascomycota</taxon>
        <taxon>Pezizomycotina</taxon>
        <taxon>Sordariomycetes</taxon>
        <taxon>Hypocreomycetidae</taxon>
        <taxon>Hypocreales</taxon>
        <taxon>Nectriaceae</taxon>
        <taxon>Fusarium</taxon>
        <taxon>Fusarium oxysporum species complex</taxon>
    </lineage>
</organism>
<dbReference type="PANTHER" id="PTHR43459:SF1">
    <property type="entry name" value="EG:BACN32G11.4 PROTEIN"/>
    <property type="match status" value="1"/>
</dbReference>
<dbReference type="AlphaFoldDB" id="A0A420NBI6"/>
<protein>
    <recommendedName>
        <fullName evidence="3">Enoyl-CoA hydratase</fullName>
    </recommendedName>
</protein>
<dbReference type="VEuPathDB" id="FungiDB:FOZG_18195"/>
<dbReference type="VEuPathDB" id="FungiDB:FOC1_g10002843"/>
<name>A0A420NBI6_FUSOX</name>
<dbReference type="VEuPathDB" id="FungiDB:HZS61_011310"/>
<dbReference type="EMBL" id="MRCY01000271">
    <property type="protein sequence ID" value="RKK90545.1"/>
    <property type="molecule type" value="Genomic_DNA"/>
</dbReference>
<evidence type="ECO:0000313" key="2">
    <source>
        <dbReference type="Proteomes" id="UP000285860"/>
    </source>
</evidence>
<evidence type="ECO:0000313" key="1">
    <source>
        <dbReference type="EMBL" id="RKK90545.1"/>
    </source>
</evidence>
<dbReference type="SUPFAM" id="SSF52096">
    <property type="entry name" value="ClpP/crotonase"/>
    <property type="match status" value="1"/>
</dbReference>
<accession>A0A420NBI6</accession>
<dbReference type="VEuPathDB" id="FungiDB:FOIG_09035"/>
<dbReference type="Pfam" id="PF00378">
    <property type="entry name" value="ECH_1"/>
    <property type="match status" value="1"/>
</dbReference>
<dbReference type="VEuPathDB" id="FungiDB:FOXG_15215"/>
<dbReference type="Proteomes" id="UP000285860">
    <property type="component" value="Unassembled WGS sequence"/>
</dbReference>
<dbReference type="PANTHER" id="PTHR43459">
    <property type="entry name" value="ENOYL-COA HYDRATASE"/>
    <property type="match status" value="1"/>
</dbReference>
<dbReference type="CDD" id="cd06558">
    <property type="entry name" value="crotonase-like"/>
    <property type="match status" value="1"/>
</dbReference>
<dbReference type="VEuPathDB" id="FungiDB:FOMG_16528"/>
<sequence>MEITVPSDILRINKKSPQYWVVTFNDPPMNLLTPEMYEKLWSLLNDLEADPDVQVVVFDSSAADYYIMHIDMVNGSKALRQPGKDWGLFIQRLNQMPVVSIAVIRGRVRGIGSEFVLSCDMRFASLEKAILGQPEVAAGVIPGGSGLDWLPRLAGRSRALEICVGGEDFDSKTAELYGYINRAIPDSQLNSFVDGLAQRIARFPKYSVAQTKAVINNRANLPDPVAIRETQGIFMECVAMPETQSRIKKLFAAGLQQDCDFELNLGRTIAQFEKE</sequence>
<comment type="caution">
    <text evidence="1">The sequence shown here is derived from an EMBL/GenBank/DDBJ whole genome shotgun (WGS) entry which is preliminary data.</text>
</comment>
<dbReference type="Gene3D" id="3.90.226.10">
    <property type="entry name" value="2-enoyl-CoA Hydratase, Chain A, domain 1"/>
    <property type="match status" value="1"/>
</dbReference>